<dbReference type="Pfam" id="PF01810">
    <property type="entry name" value="LysE"/>
    <property type="match status" value="1"/>
</dbReference>
<proteinExistence type="predicted"/>
<evidence type="ECO:0000256" key="5">
    <source>
        <dbReference type="ARBA" id="ARBA00023136"/>
    </source>
</evidence>
<feature type="transmembrane region" description="Helical" evidence="6">
    <location>
        <begin position="148"/>
        <end position="172"/>
    </location>
</feature>
<dbReference type="Proteomes" id="UP001596504">
    <property type="component" value="Unassembled WGS sequence"/>
</dbReference>
<keyword evidence="4 6" id="KW-1133">Transmembrane helix</keyword>
<protein>
    <submittedName>
        <fullName evidence="7">LysE family transporter</fullName>
    </submittedName>
</protein>
<evidence type="ECO:0000313" key="8">
    <source>
        <dbReference type="Proteomes" id="UP001596504"/>
    </source>
</evidence>
<gene>
    <name evidence="7" type="ORF">ACFQRI_03910</name>
</gene>
<dbReference type="RefSeq" id="WP_380664446.1">
    <property type="nucleotide sequence ID" value="NZ_JBHTCJ010000001.1"/>
</dbReference>
<evidence type="ECO:0000256" key="3">
    <source>
        <dbReference type="ARBA" id="ARBA00022692"/>
    </source>
</evidence>
<keyword evidence="2" id="KW-1003">Cell membrane</keyword>
<feature type="transmembrane region" description="Helical" evidence="6">
    <location>
        <begin position="184"/>
        <end position="203"/>
    </location>
</feature>
<sequence>MIAAALAGLLAGYGIAIPVGAVGAYLVALSARAPRRVGTAAALGVATVDGGYALLAVLGGGALVPLVEPMAAPLRWVSAAVLVLLAARISITAVRAGAADGNRPVRLTPARAYAGLVAMTAINPTTVVYFAAIVLGNQADLVDTTPQRLLFVTAAALASASWQLLLSTAGALLGRALTGRRGRLATAFASSAIIVLLAVHTALR</sequence>
<evidence type="ECO:0000313" key="7">
    <source>
        <dbReference type="EMBL" id="MFC7340545.1"/>
    </source>
</evidence>
<comment type="caution">
    <text evidence="7">The sequence shown here is derived from an EMBL/GenBank/DDBJ whole genome shotgun (WGS) entry which is preliminary data.</text>
</comment>
<dbReference type="InterPro" id="IPR001123">
    <property type="entry name" value="LeuE-type"/>
</dbReference>
<evidence type="ECO:0000256" key="1">
    <source>
        <dbReference type="ARBA" id="ARBA00004651"/>
    </source>
</evidence>
<dbReference type="EMBL" id="JBHTCJ010000001">
    <property type="protein sequence ID" value="MFC7340545.1"/>
    <property type="molecule type" value="Genomic_DNA"/>
</dbReference>
<feature type="transmembrane region" description="Helical" evidence="6">
    <location>
        <begin position="110"/>
        <end position="136"/>
    </location>
</feature>
<name>A0ABW2LHB5_9PSEU</name>
<dbReference type="PANTHER" id="PTHR30086:SF20">
    <property type="entry name" value="ARGININE EXPORTER PROTEIN ARGO-RELATED"/>
    <property type="match status" value="1"/>
</dbReference>
<reference evidence="8" key="1">
    <citation type="journal article" date="2019" name="Int. J. Syst. Evol. Microbiol.">
        <title>The Global Catalogue of Microorganisms (GCM) 10K type strain sequencing project: providing services to taxonomists for standard genome sequencing and annotation.</title>
        <authorList>
            <consortium name="The Broad Institute Genomics Platform"/>
            <consortium name="The Broad Institute Genome Sequencing Center for Infectious Disease"/>
            <person name="Wu L."/>
            <person name="Ma J."/>
        </authorList>
    </citation>
    <scope>NUCLEOTIDE SEQUENCE [LARGE SCALE GENOMIC DNA]</scope>
    <source>
        <strain evidence="8">WLHS5</strain>
    </source>
</reference>
<feature type="transmembrane region" description="Helical" evidence="6">
    <location>
        <begin position="40"/>
        <end position="64"/>
    </location>
</feature>
<comment type="subcellular location">
    <subcellularLocation>
        <location evidence="1">Cell membrane</location>
        <topology evidence="1">Multi-pass membrane protein</topology>
    </subcellularLocation>
</comment>
<evidence type="ECO:0000256" key="4">
    <source>
        <dbReference type="ARBA" id="ARBA00022989"/>
    </source>
</evidence>
<organism evidence="7 8">
    <name type="scientific">Saccharopolyspora griseoalba</name>
    <dbReference type="NCBI Taxonomy" id="1431848"/>
    <lineage>
        <taxon>Bacteria</taxon>
        <taxon>Bacillati</taxon>
        <taxon>Actinomycetota</taxon>
        <taxon>Actinomycetes</taxon>
        <taxon>Pseudonocardiales</taxon>
        <taxon>Pseudonocardiaceae</taxon>
        <taxon>Saccharopolyspora</taxon>
    </lineage>
</organism>
<accession>A0ABW2LHB5</accession>
<feature type="transmembrane region" description="Helical" evidence="6">
    <location>
        <begin position="6"/>
        <end position="28"/>
    </location>
</feature>
<keyword evidence="3 6" id="KW-0812">Transmembrane</keyword>
<dbReference type="PANTHER" id="PTHR30086">
    <property type="entry name" value="ARGININE EXPORTER PROTEIN ARGO"/>
    <property type="match status" value="1"/>
</dbReference>
<evidence type="ECO:0000256" key="2">
    <source>
        <dbReference type="ARBA" id="ARBA00022475"/>
    </source>
</evidence>
<keyword evidence="5 6" id="KW-0472">Membrane</keyword>
<keyword evidence="8" id="KW-1185">Reference proteome</keyword>
<feature type="transmembrane region" description="Helical" evidence="6">
    <location>
        <begin position="76"/>
        <end position="98"/>
    </location>
</feature>
<evidence type="ECO:0000256" key="6">
    <source>
        <dbReference type="SAM" id="Phobius"/>
    </source>
</evidence>